<dbReference type="Proteomes" id="UP000283634">
    <property type="component" value="Unassembled WGS sequence"/>
</dbReference>
<dbReference type="AlphaFoldDB" id="A0A3R7LGQ2"/>
<protein>
    <submittedName>
        <fullName evidence="2">Uncharacterized protein</fullName>
    </submittedName>
</protein>
<dbReference type="RefSeq" id="XP_029233908.1">
    <property type="nucleotide sequence ID" value="XM_029386437.1"/>
</dbReference>
<dbReference type="EMBL" id="MKGL01000620">
    <property type="protein sequence ID" value="RNE96958.1"/>
    <property type="molecule type" value="Genomic_DNA"/>
</dbReference>
<organism evidence="2 3">
    <name type="scientific">Trypanosoma rangeli</name>
    <dbReference type="NCBI Taxonomy" id="5698"/>
    <lineage>
        <taxon>Eukaryota</taxon>
        <taxon>Discoba</taxon>
        <taxon>Euglenozoa</taxon>
        <taxon>Kinetoplastea</taxon>
        <taxon>Metakinetoplastina</taxon>
        <taxon>Trypanosomatida</taxon>
        <taxon>Trypanosomatidae</taxon>
        <taxon>Trypanosoma</taxon>
        <taxon>Herpetosoma</taxon>
    </lineage>
</organism>
<feature type="compositionally biased region" description="Basic and acidic residues" evidence="1">
    <location>
        <begin position="191"/>
        <end position="201"/>
    </location>
</feature>
<sequence>MRSRLGAVLAVCLGTRTPQRSTAAEEMKTKTTSPLGTFLQSARRGKQNRLPADRLTNLHKRFVTAIQWVPPAAVASESIRAPGEGGFKFAWRRNAASISRAKATKPIGHNGPARSSVGAVGELPPRPATPRRASAWAASPWRRPPQGDCPARASACFPYRMRGEPLRHPQAPTHIAHFASVVWRCPPQGQRNRDAKQHSQSEQHGPVPGAKLFGAALTGVGFKLANDPMQATRLSGRTSGASKHTARPFLMGYVLSVLLRGGDVIAPCTVSARLRGPEASHCDSSEAFRGLSVSTGGRRPSVWKPTFPPPRKML</sequence>
<reference evidence="2 3" key="1">
    <citation type="journal article" date="2018" name="BMC Genomics">
        <title>Genomic comparison of Trypanosoma conorhini and Trypanosoma rangeli to Trypanosoma cruzi strains of high and low virulence.</title>
        <authorList>
            <person name="Bradwell K.R."/>
            <person name="Koparde V.N."/>
            <person name="Matveyev A.V."/>
            <person name="Serrano M.G."/>
            <person name="Alves J.M."/>
            <person name="Parikh H."/>
            <person name="Huang B."/>
            <person name="Lee V."/>
            <person name="Espinosa-Alvarez O."/>
            <person name="Ortiz P.A."/>
            <person name="Costa-Martins A.G."/>
            <person name="Teixeira M.M."/>
            <person name="Buck G.A."/>
        </authorList>
    </citation>
    <scope>NUCLEOTIDE SEQUENCE [LARGE SCALE GENOMIC DNA]</scope>
    <source>
        <strain evidence="2 3">AM80</strain>
    </source>
</reference>
<feature type="region of interest" description="Disordered" evidence="1">
    <location>
        <begin position="291"/>
        <end position="314"/>
    </location>
</feature>
<name>A0A3R7LGQ2_TRYRA</name>
<feature type="compositionally biased region" description="Low complexity" evidence="1">
    <location>
        <begin position="130"/>
        <end position="141"/>
    </location>
</feature>
<feature type="region of interest" description="Disordered" evidence="1">
    <location>
        <begin position="104"/>
        <end position="147"/>
    </location>
</feature>
<feature type="region of interest" description="Disordered" evidence="1">
    <location>
        <begin position="187"/>
        <end position="210"/>
    </location>
</feature>
<evidence type="ECO:0000313" key="2">
    <source>
        <dbReference type="EMBL" id="RNE96958.1"/>
    </source>
</evidence>
<accession>A0A3R7LGQ2</accession>
<comment type="caution">
    <text evidence="2">The sequence shown here is derived from an EMBL/GenBank/DDBJ whole genome shotgun (WGS) entry which is preliminary data.</text>
</comment>
<keyword evidence="3" id="KW-1185">Reference proteome</keyword>
<dbReference type="GeneID" id="40333706"/>
<evidence type="ECO:0000256" key="1">
    <source>
        <dbReference type="SAM" id="MobiDB-lite"/>
    </source>
</evidence>
<proteinExistence type="predicted"/>
<evidence type="ECO:0000313" key="3">
    <source>
        <dbReference type="Proteomes" id="UP000283634"/>
    </source>
</evidence>
<gene>
    <name evidence="2" type="ORF">TraAM80_09773</name>
</gene>